<name>A0A180H4B6_PUCT1</name>
<reference evidence="2" key="2">
    <citation type="submission" date="2016-05" db="EMBL/GenBank/DDBJ databases">
        <title>Comparative analysis highlights variable genome content of wheat rusts and divergence of the mating loci.</title>
        <authorList>
            <person name="Cuomo C.A."/>
            <person name="Bakkeren G."/>
            <person name="Szabo L."/>
            <person name="Khalil H."/>
            <person name="Joly D."/>
            <person name="Goldberg J."/>
            <person name="Young S."/>
            <person name="Zeng Q."/>
            <person name="Fellers J."/>
        </authorList>
    </citation>
    <scope>NUCLEOTIDE SEQUENCE [LARGE SCALE GENOMIC DNA]</scope>
    <source>
        <strain evidence="2">1-1 BBBD Race 1</strain>
    </source>
</reference>
<dbReference type="AlphaFoldDB" id="A0A180H4B6"/>
<evidence type="ECO:0000313" key="2">
    <source>
        <dbReference type="EMBL" id="OAV99651.1"/>
    </source>
</evidence>
<evidence type="ECO:0000313" key="4">
    <source>
        <dbReference type="Proteomes" id="UP000005240"/>
    </source>
</evidence>
<dbReference type="EnsemblFungi" id="PTTG_11722-t43_1">
    <property type="protein sequence ID" value="PTTG_11722-t43_1-p1"/>
    <property type="gene ID" value="PTTG_11722"/>
</dbReference>
<proteinExistence type="predicted"/>
<sequence>MLSVSPSSIWKLSVVLAVISLVSLPIELVEVERHTLSRRAAIGTVANDVRCGDNWGTASVPVPAGQVSCRSYNGKNKGLPYFCTMNKCHYGSKKDKIPPAGYSLSDWRFKDCTRYPNQGETGKPTVVKSMSPIQIWAHNTKAYLVATGWDDPLNKITRTYKCSWVNFSDANNQRPTCQECTLQAYEDLPEPIITP</sequence>
<keyword evidence="1" id="KW-0732">Signal</keyword>
<dbReference type="EMBL" id="ADAS02000002">
    <property type="protein sequence ID" value="OAV99651.1"/>
    <property type="molecule type" value="Genomic_DNA"/>
</dbReference>
<feature type="chain" id="PRO_5008110618" description="Secreted protein" evidence="1">
    <location>
        <begin position="18"/>
        <end position="195"/>
    </location>
</feature>
<reference evidence="3 4" key="3">
    <citation type="journal article" date="2017" name="G3 (Bethesda)">
        <title>Comparative analysis highlights variable genome content of wheat rusts and divergence of the mating loci.</title>
        <authorList>
            <person name="Cuomo C.A."/>
            <person name="Bakkeren G."/>
            <person name="Khalil H.B."/>
            <person name="Panwar V."/>
            <person name="Joly D."/>
            <person name="Linning R."/>
            <person name="Sakthikumar S."/>
            <person name="Song X."/>
            <person name="Adiconis X."/>
            <person name="Fan L."/>
            <person name="Goldberg J.M."/>
            <person name="Levin J.Z."/>
            <person name="Young S."/>
            <person name="Zeng Q."/>
            <person name="Anikster Y."/>
            <person name="Bruce M."/>
            <person name="Wang M."/>
            <person name="Yin C."/>
            <person name="McCallum B."/>
            <person name="Szabo L.J."/>
            <person name="Hulbert S."/>
            <person name="Chen X."/>
            <person name="Fellers J.P."/>
        </authorList>
    </citation>
    <scope>NUCLEOTIDE SEQUENCE</scope>
    <source>
        <strain evidence="3">isolate 1-1 / race 1 (BBBD)</strain>
        <strain evidence="4">Isolate 1-1 / race 1 (BBBD)</strain>
    </source>
</reference>
<accession>A0A180H4B6</accession>
<evidence type="ECO:0008006" key="5">
    <source>
        <dbReference type="Google" id="ProtNLM"/>
    </source>
</evidence>
<feature type="signal peptide" evidence="1">
    <location>
        <begin position="1"/>
        <end position="17"/>
    </location>
</feature>
<keyword evidence="4" id="KW-1185">Reference proteome</keyword>
<dbReference type="VEuPathDB" id="FungiDB:PTTG_11722"/>
<protein>
    <recommendedName>
        <fullName evidence="5">Secreted protein</fullName>
    </recommendedName>
</protein>
<gene>
    <name evidence="2" type="ORF">PTTG_11722</name>
</gene>
<evidence type="ECO:0000313" key="3">
    <source>
        <dbReference type="EnsemblFungi" id="PTTG_11722-t43_1-p1"/>
    </source>
</evidence>
<reference evidence="3" key="4">
    <citation type="submission" date="2025-05" db="UniProtKB">
        <authorList>
            <consortium name="EnsemblFungi"/>
        </authorList>
    </citation>
    <scope>IDENTIFICATION</scope>
    <source>
        <strain evidence="3">isolate 1-1 / race 1 (BBBD)</strain>
    </source>
</reference>
<dbReference type="Proteomes" id="UP000005240">
    <property type="component" value="Unassembled WGS sequence"/>
</dbReference>
<organism evidence="2">
    <name type="scientific">Puccinia triticina (isolate 1-1 / race 1 (BBBD))</name>
    <name type="common">Brown leaf rust fungus</name>
    <dbReference type="NCBI Taxonomy" id="630390"/>
    <lineage>
        <taxon>Eukaryota</taxon>
        <taxon>Fungi</taxon>
        <taxon>Dikarya</taxon>
        <taxon>Basidiomycota</taxon>
        <taxon>Pucciniomycotina</taxon>
        <taxon>Pucciniomycetes</taxon>
        <taxon>Pucciniales</taxon>
        <taxon>Pucciniaceae</taxon>
        <taxon>Puccinia</taxon>
    </lineage>
</organism>
<reference evidence="2" key="1">
    <citation type="submission" date="2009-11" db="EMBL/GenBank/DDBJ databases">
        <authorList>
            <consortium name="The Broad Institute Genome Sequencing Platform"/>
            <person name="Ward D."/>
            <person name="Feldgarden M."/>
            <person name="Earl A."/>
            <person name="Young S.K."/>
            <person name="Zeng Q."/>
            <person name="Koehrsen M."/>
            <person name="Alvarado L."/>
            <person name="Berlin A."/>
            <person name="Bochicchio J."/>
            <person name="Borenstein D."/>
            <person name="Chapman S.B."/>
            <person name="Chen Z."/>
            <person name="Engels R."/>
            <person name="Freedman E."/>
            <person name="Gellesch M."/>
            <person name="Goldberg J."/>
            <person name="Griggs A."/>
            <person name="Gujja S."/>
            <person name="Heilman E."/>
            <person name="Heiman D."/>
            <person name="Hepburn T."/>
            <person name="Howarth C."/>
            <person name="Jen D."/>
            <person name="Larson L."/>
            <person name="Lewis B."/>
            <person name="Mehta T."/>
            <person name="Park D."/>
            <person name="Pearson M."/>
            <person name="Roberts A."/>
            <person name="Saif S."/>
            <person name="Shea T."/>
            <person name="Shenoy N."/>
            <person name="Sisk P."/>
            <person name="Stolte C."/>
            <person name="Sykes S."/>
            <person name="Thomson T."/>
            <person name="Walk T."/>
            <person name="White J."/>
            <person name="Yandava C."/>
            <person name="Izard J."/>
            <person name="Baranova O.V."/>
            <person name="Blanton J.M."/>
            <person name="Tanner A.C."/>
            <person name="Dewhirst F.E."/>
            <person name="Haas B."/>
            <person name="Nusbaum C."/>
            <person name="Birren B."/>
        </authorList>
    </citation>
    <scope>NUCLEOTIDE SEQUENCE [LARGE SCALE GENOMIC DNA]</scope>
    <source>
        <strain evidence="2">1-1 BBBD Race 1</strain>
    </source>
</reference>
<evidence type="ECO:0000256" key="1">
    <source>
        <dbReference type="SAM" id="SignalP"/>
    </source>
</evidence>
<dbReference type="OrthoDB" id="10533716at2759"/>